<reference evidence="2" key="1">
    <citation type="submission" date="2016-02" db="EMBL/GenBank/DDBJ databases">
        <authorList>
            <person name="Wibberg D."/>
        </authorList>
    </citation>
    <scope>NUCLEOTIDE SEQUENCE [LARGE SCALE GENOMIC DNA]</scope>
</reference>
<dbReference type="InterPro" id="IPR044153">
    <property type="entry name" value="PIN_Pae0151-like"/>
</dbReference>
<dbReference type="Proteomes" id="UP000199013">
    <property type="component" value="Unassembled WGS sequence"/>
</dbReference>
<accession>A0A1C3P545</accession>
<dbReference type="AlphaFoldDB" id="A0A1C3P545"/>
<keyword evidence="2" id="KW-1185">Reference proteome</keyword>
<sequence length="63" mass="7036">MALPLARYPARPLLRRAFELRNNVTPYDTCYVALAESLDCPLYTADARLAKAPGPTCRIELVN</sequence>
<evidence type="ECO:0000313" key="2">
    <source>
        <dbReference type="Proteomes" id="UP000199013"/>
    </source>
</evidence>
<name>A0A1C3P545_9ACTN</name>
<evidence type="ECO:0000313" key="1">
    <source>
        <dbReference type="EMBL" id="SBW24906.1"/>
    </source>
</evidence>
<protein>
    <recommendedName>
        <fullName evidence="3">PIN domain-containing protein</fullName>
    </recommendedName>
</protein>
<organism evidence="1 2">
    <name type="scientific">Candidatus Protofrankia californiensis</name>
    <dbReference type="NCBI Taxonomy" id="1839754"/>
    <lineage>
        <taxon>Bacteria</taxon>
        <taxon>Bacillati</taxon>
        <taxon>Actinomycetota</taxon>
        <taxon>Actinomycetes</taxon>
        <taxon>Frankiales</taxon>
        <taxon>Frankiaceae</taxon>
        <taxon>Protofrankia</taxon>
    </lineage>
</organism>
<dbReference type="EMBL" id="FLUV01001816">
    <property type="protein sequence ID" value="SBW24906.1"/>
    <property type="molecule type" value="Genomic_DNA"/>
</dbReference>
<gene>
    <name evidence="1" type="ORF">FDG2_4341</name>
</gene>
<dbReference type="SUPFAM" id="SSF88723">
    <property type="entry name" value="PIN domain-like"/>
    <property type="match status" value="1"/>
</dbReference>
<evidence type="ECO:0008006" key="3">
    <source>
        <dbReference type="Google" id="ProtNLM"/>
    </source>
</evidence>
<dbReference type="Gene3D" id="3.40.50.1010">
    <property type="entry name" value="5'-nuclease"/>
    <property type="match status" value="1"/>
</dbReference>
<proteinExistence type="predicted"/>
<dbReference type="CDD" id="cd09873">
    <property type="entry name" value="PIN_Pae0151-like"/>
    <property type="match status" value="1"/>
</dbReference>
<dbReference type="InterPro" id="IPR029060">
    <property type="entry name" value="PIN-like_dom_sf"/>
</dbReference>